<dbReference type="Pfam" id="PF19030">
    <property type="entry name" value="TSP1_ADAMTS"/>
    <property type="match status" value="6"/>
</dbReference>
<dbReference type="EMBL" id="SEYY01023227">
    <property type="protein sequence ID" value="KAB7495013.1"/>
    <property type="molecule type" value="Genomic_DNA"/>
</dbReference>
<accession>A0A5N5SLV7</accession>
<evidence type="ECO:0000256" key="2">
    <source>
        <dbReference type="ARBA" id="ARBA00022525"/>
    </source>
</evidence>
<sequence>MKKESLLFYSIFILMLFPCFGEECFSCKSTGCRRIRGIFNRPSLPVGYNLIARIPAFTCNLTITEVNPSNNFLALRTANGYIINGNWNVVPSGRYMGAGTSFIYTHTHSYHGQSENIFSPGPLMVYVDVMVIYQSSSLFIKYEYWQPLSQLDVGTNPVSFLPQSPPQTVIRPMTGRNIGHFGVPSRRRPTFQRGRHGYLENVQTSFVQSPNSLTGYIYCVGISMSSNDISWKVWKFTPCSKSCGGGQQETVHICTGPDGQILDDINCGETRPPPQTVSCNTKPCPPKWMFGEWSQCSATCGTGQMMRSLTCVQETGNGMTRIVPASMCPPKPMGPMVTTQLCNLAPCTRWHVNAWGKCSVECGTGIRMRDVTCQADGVSITSNQCNEQEKPFHQELCHAHICAKHTWFFTEWSKECIGGCENGVHIRRVWCSPGINSLDHNCSLAERPPSTKPCTNPQACGAAWFTGPWSPCSSLCGNGTKSREVVCVVYLRGSFRATFENECDPAKRPKETGVCNTQDCPPHWYFTDWTECSRKCGRGSQRRAVQCLDSIQHPSLECSIGERPQTTRPCNTQPCNEPRFGNCVDRFQNCLMVLRARLCKYSYYKTICCATCNSNQ</sequence>
<dbReference type="OrthoDB" id="5950222at2759"/>
<dbReference type="PROSITE" id="PS50900">
    <property type="entry name" value="PLAC"/>
    <property type="match status" value="1"/>
</dbReference>
<evidence type="ECO:0000256" key="3">
    <source>
        <dbReference type="ARBA" id="ARBA00022729"/>
    </source>
</evidence>
<dbReference type="Gene3D" id="2.20.100.10">
    <property type="entry name" value="Thrombospondin type-1 (TSP1) repeat"/>
    <property type="match status" value="5"/>
</dbReference>
<gene>
    <name evidence="7" type="primary">Adamtsl4</name>
    <name evidence="7" type="ORF">Anas_04066</name>
</gene>
<dbReference type="PANTHER" id="PTHR13723">
    <property type="entry name" value="ADAMTS A DISINTEGRIN AND METALLOPROTEASE WITH THROMBOSPONDIN MOTIFS PROTEASE"/>
    <property type="match status" value="1"/>
</dbReference>
<feature type="chain" id="PRO_5024397851" evidence="5">
    <location>
        <begin position="22"/>
        <end position="616"/>
    </location>
</feature>
<dbReference type="PROSITE" id="PS50092">
    <property type="entry name" value="TSP1"/>
    <property type="match status" value="5"/>
</dbReference>
<keyword evidence="8" id="KW-1185">Reference proteome</keyword>
<feature type="signal peptide" evidence="5">
    <location>
        <begin position="1"/>
        <end position="21"/>
    </location>
</feature>
<dbReference type="FunFam" id="2.20.100.10:FF:000005">
    <property type="entry name" value="ADAM metallopeptidase with thrombospondin type 1 motif 9"/>
    <property type="match status" value="4"/>
</dbReference>
<dbReference type="InterPro" id="IPR010294">
    <property type="entry name" value="ADAMTS_spacer1"/>
</dbReference>
<evidence type="ECO:0000313" key="7">
    <source>
        <dbReference type="EMBL" id="KAB7495013.1"/>
    </source>
</evidence>
<organism evidence="7 8">
    <name type="scientific">Armadillidium nasatum</name>
    <dbReference type="NCBI Taxonomy" id="96803"/>
    <lineage>
        <taxon>Eukaryota</taxon>
        <taxon>Metazoa</taxon>
        <taxon>Ecdysozoa</taxon>
        <taxon>Arthropoda</taxon>
        <taxon>Crustacea</taxon>
        <taxon>Multicrustacea</taxon>
        <taxon>Malacostraca</taxon>
        <taxon>Eumalacostraca</taxon>
        <taxon>Peracarida</taxon>
        <taxon>Isopoda</taxon>
        <taxon>Oniscidea</taxon>
        <taxon>Crinocheta</taxon>
        <taxon>Armadillidiidae</taxon>
        <taxon>Armadillidium</taxon>
    </lineage>
</organism>
<dbReference type="SMART" id="SM00209">
    <property type="entry name" value="TSP1"/>
    <property type="match status" value="6"/>
</dbReference>
<feature type="domain" description="PLAC" evidence="6">
    <location>
        <begin position="579"/>
        <end position="616"/>
    </location>
</feature>
<name>A0A5N5SLV7_9CRUS</name>
<evidence type="ECO:0000256" key="5">
    <source>
        <dbReference type="SAM" id="SignalP"/>
    </source>
</evidence>
<evidence type="ECO:0000256" key="4">
    <source>
        <dbReference type="ARBA" id="ARBA00022737"/>
    </source>
</evidence>
<evidence type="ECO:0000259" key="6">
    <source>
        <dbReference type="PROSITE" id="PS50900"/>
    </source>
</evidence>
<dbReference type="AlphaFoldDB" id="A0A5N5SLV7"/>
<dbReference type="InterPro" id="IPR010909">
    <property type="entry name" value="PLAC"/>
</dbReference>
<proteinExistence type="predicted"/>
<keyword evidence="4" id="KW-0677">Repeat</keyword>
<reference evidence="7 8" key="1">
    <citation type="journal article" date="2019" name="PLoS Biol.">
        <title>Sex chromosomes control vertical transmission of feminizing Wolbachia symbionts in an isopod.</title>
        <authorList>
            <person name="Becking T."/>
            <person name="Chebbi M.A."/>
            <person name="Giraud I."/>
            <person name="Moumen B."/>
            <person name="Laverre T."/>
            <person name="Caubet Y."/>
            <person name="Peccoud J."/>
            <person name="Gilbert C."/>
            <person name="Cordaux R."/>
        </authorList>
    </citation>
    <scope>NUCLEOTIDE SEQUENCE [LARGE SCALE GENOMIC DNA]</scope>
    <source>
        <strain evidence="7">ANa2</strain>
        <tissue evidence="7">Whole body excluding digestive tract and cuticle</tissue>
    </source>
</reference>
<comment type="subcellular location">
    <subcellularLocation>
        <location evidence="1">Secreted</location>
    </subcellularLocation>
</comment>
<dbReference type="InterPro" id="IPR000884">
    <property type="entry name" value="TSP1_rpt"/>
</dbReference>
<dbReference type="Proteomes" id="UP000326759">
    <property type="component" value="Unassembled WGS sequence"/>
</dbReference>
<comment type="caution">
    <text evidence="7">The sequence shown here is derived from an EMBL/GenBank/DDBJ whole genome shotgun (WGS) entry which is preliminary data.</text>
</comment>
<dbReference type="Pfam" id="PF05986">
    <property type="entry name" value="ADAMTS_spacer1"/>
    <property type="match status" value="1"/>
</dbReference>
<protein>
    <submittedName>
        <fullName evidence="7">ADAMTS-like protein 4</fullName>
    </submittedName>
</protein>
<dbReference type="InterPro" id="IPR050439">
    <property type="entry name" value="ADAMTS_ADAMTS-like"/>
</dbReference>
<dbReference type="GO" id="GO:0005576">
    <property type="term" value="C:extracellular region"/>
    <property type="evidence" value="ECO:0007669"/>
    <property type="project" value="UniProtKB-SubCell"/>
</dbReference>
<keyword evidence="3 5" id="KW-0732">Signal</keyword>
<dbReference type="PANTHER" id="PTHR13723:SF305">
    <property type="entry name" value="PROTEIN MADD-4"/>
    <property type="match status" value="1"/>
</dbReference>
<dbReference type="SUPFAM" id="SSF82895">
    <property type="entry name" value="TSP-1 type 1 repeat"/>
    <property type="match status" value="5"/>
</dbReference>
<keyword evidence="2" id="KW-0964">Secreted</keyword>
<dbReference type="Gene3D" id="2.60.120.830">
    <property type="match status" value="1"/>
</dbReference>
<evidence type="ECO:0000313" key="8">
    <source>
        <dbReference type="Proteomes" id="UP000326759"/>
    </source>
</evidence>
<dbReference type="Pfam" id="PF08686">
    <property type="entry name" value="PLAC"/>
    <property type="match status" value="1"/>
</dbReference>
<evidence type="ECO:0000256" key="1">
    <source>
        <dbReference type="ARBA" id="ARBA00004613"/>
    </source>
</evidence>
<dbReference type="InterPro" id="IPR036383">
    <property type="entry name" value="TSP1_rpt_sf"/>
</dbReference>